<dbReference type="Proteomes" id="UP000214688">
    <property type="component" value="Chromosome"/>
</dbReference>
<feature type="region of interest" description="Disordered" evidence="4">
    <location>
        <begin position="213"/>
        <end position="234"/>
    </location>
</feature>
<dbReference type="EMBL" id="CP022657">
    <property type="protein sequence ID" value="ASS73821.1"/>
    <property type="molecule type" value="Genomic_DNA"/>
</dbReference>
<feature type="repeat" description="ANK" evidence="3">
    <location>
        <begin position="53"/>
        <end position="85"/>
    </location>
</feature>
<evidence type="ECO:0000313" key="6">
    <source>
        <dbReference type="Proteomes" id="UP000214688"/>
    </source>
</evidence>
<feature type="repeat" description="ANK" evidence="3">
    <location>
        <begin position="146"/>
        <end position="178"/>
    </location>
</feature>
<evidence type="ECO:0000313" key="5">
    <source>
        <dbReference type="EMBL" id="ASS73821.1"/>
    </source>
</evidence>
<dbReference type="InterPro" id="IPR002110">
    <property type="entry name" value="Ankyrin_rpt"/>
</dbReference>
<dbReference type="PROSITE" id="PS50088">
    <property type="entry name" value="ANK_REPEAT"/>
    <property type="match status" value="4"/>
</dbReference>
<feature type="repeat" description="ANK" evidence="3">
    <location>
        <begin position="179"/>
        <end position="211"/>
    </location>
</feature>
<reference evidence="5 6" key="1">
    <citation type="journal article" date="2015" name="Int. J. Syst. Evol. Microbiol.">
        <title>Tumebacillus algifaecis sp. nov., isolated from decomposing algal scum.</title>
        <authorList>
            <person name="Wu Y.F."/>
            <person name="Zhang B."/>
            <person name="Xing P."/>
            <person name="Wu Q.L."/>
            <person name="Liu S.J."/>
        </authorList>
    </citation>
    <scope>NUCLEOTIDE SEQUENCE [LARGE SCALE GENOMIC DNA]</scope>
    <source>
        <strain evidence="5 6">THMBR28</strain>
    </source>
</reference>
<dbReference type="AlphaFoldDB" id="A0A223CX08"/>
<dbReference type="PRINTS" id="PR01415">
    <property type="entry name" value="ANKYRIN"/>
</dbReference>
<dbReference type="Pfam" id="PF12796">
    <property type="entry name" value="Ank_2"/>
    <property type="match status" value="1"/>
</dbReference>
<feature type="repeat" description="ANK" evidence="3">
    <location>
        <begin position="111"/>
        <end position="143"/>
    </location>
</feature>
<dbReference type="Gene3D" id="1.25.40.20">
    <property type="entry name" value="Ankyrin repeat-containing domain"/>
    <property type="match status" value="2"/>
</dbReference>
<protein>
    <submittedName>
        <fullName evidence="5">Uncharacterized protein</fullName>
    </submittedName>
</protein>
<organism evidence="5 6">
    <name type="scientific">Tumebacillus algifaecis</name>
    <dbReference type="NCBI Taxonomy" id="1214604"/>
    <lineage>
        <taxon>Bacteria</taxon>
        <taxon>Bacillati</taxon>
        <taxon>Bacillota</taxon>
        <taxon>Bacilli</taxon>
        <taxon>Bacillales</taxon>
        <taxon>Alicyclobacillaceae</taxon>
        <taxon>Tumebacillus</taxon>
    </lineage>
</organism>
<keyword evidence="1" id="KW-0677">Repeat</keyword>
<gene>
    <name evidence="5" type="ORF">CIG75_01755</name>
</gene>
<feature type="compositionally biased region" description="Polar residues" evidence="4">
    <location>
        <begin position="216"/>
        <end position="228"/>
    </location>
</feature>
<dbReference type="KEGG" id="tab:CIG75_01755"/>
<dbReference type="InterPro" id="IPR036770">
    <property type="entry name" value="Ankyrin_rpt-contain_sf"/>
</dbReference>
<evidence type="ECO:0000256" key="2">
    <source>
        <dbReference type="ARBA" id="ARBA00023043"/>
    </source>
</evidence>
<evidence type="ECO:0000256" key="3">
    <source>
        <dbReference type="PROSITE-ProRule" id="PRU00023"/>
    </source>
</evidence>
<dbReference type="Pfam" id="PF13857">
    <property type="entry name" value="Ank_5"/>
    <property type="match status" value="1"/>
</dbReference>
<dbReference type="PANTHER" id="PTHR24171">
    <property type="entry name" value="ANKYRIN REPEAT DOMAIN-CONTAINING PROTEIN 39-RELATED"/>
    <property type="match status" value="1"/>
</dbReference>
<keyword evidence="2 3" id="KW-0040">ANK repeat</keyword>
<evidence type="ECO:0000256" key="1">
    <source>
        <dbReference type="ARBA" id="ARBA00022737"/>
    </source>
</evidence>
<sequence>MIFPFMISLFFHRAGGYLLNSQAFLQACASGDLEAIKSMIASDRELLQLRSTSGQSPVLAAVYHGKPQVAALLVEQGIELDVFEAAALGEEARVRELVAGAVELANAYGNDGFTPLGLAAFLGHLAVVEFLLAKGAEVNAASKNDFSVMPLHSAVANAHLAIAERLLQHGAAVNAKQESGFTPLHEAALQGNLEMIELLLAHGADVHLQKEDGETPLQTALSKNQTQAAERLRA</sequence>
<accession>A0A223CX08</accession>
<evidence type="ECO:0000256" key="4">
    <source>
        <dbReference type="SAM" id="MobiDB-lite"/>
    </source>
</evidence>
<dbReference type="PROSITE" id="PS50297">
    <property type="entry name" value="ANK_REP_REGION"/>
    <property type="match status" value="3"/>
</dbReference>
<name>A0A223CX08_9BACL</name>
<proteinExistence type="predicted"/>
<keyword evidence="6" id="KW-1185">Reference proteome</keyword>
<dbReference type="SMART" id="SM00248">
    <property type="entry name" value="ANK"/>
    <property type="match status" value="5"/>
</dbReference>
<dbReference type="SUPFAM" id="SSF48403">
    <property type="entry name" value="Ankyrin repeat"/>
    <property type="match status" value="1"/>
</dbReference>